<dbReference type="Proteomes" id="UP001500571">
    <property type="component" value="Unassembled WGS sequence"/>
</dbReference>
<dbReference type="Pfam" id="PF09656">
    <property type="entry name" value="PGPGW"/>
    <property type="match status" value="1"/>
</dbReference>
<dbReference type="EMBL" id="BAAAPB010000005">
    <property type="protein sequence ID" value="GAA1973719.1"/>
    <property type="molecule type" value="Genomic_DNA"/>
</dbReference>
<evidence type="ECO:0008006" key="4">
    <source>
        <dbReference type="Google" id="ProtNLM"/>
    </source>
</evidence>
<gene>
    <name evidence="2" type="ORF">GCM10009798_38660</name>
</gene>
<proteinExistence type="predicted"/>
<name>A0ABP5D424_9ACTN</name>
<dbReference type="InterPro" id="IPR019099">
    <property type="entry name" value="Uncharacterised_PGPGW_TM"/>
</dbReference>
<reference evidence="3" key="1">
    <citation type="journal article" date="2019" name="Int. J. Syst. Evol. Microbiol.">
        <title>The Global Catalogue of Microorganisms (GCM) 10K type strain sequencing project: providing services to taxonomists for standard genome sequencing and annotation.</title>
        <authorList>
            <consortium name="The Broad Institute Genomics Platform"/>
            <consortium name="The Broad Institute Genome Sequencing Center for Infectious Disease"/>
            <person name="Wu L."/>
            <person name="Ma J."/>
        </authorList>
    </citation>
    <scope>NUCLEOTIDE SEQUENCE [LARGE SCALE GENOMIC DNA]</scope>
    <source>
        <strain evidence="3">JCM 15309</strain>
    </source>
</reference>
<feature type="transmembrane region" description="Helical" evidence="1">
    <location>
        <begin position="29"/>
        <end position="52"/>
    </location>
</feature>
<evidence type="ECO:0000256" key="1">
    <source>
        <dbReference type="SAM" id="Phobius"/>
    </source>
</evidence>
<evidence type="ECO:0000313" key="2">
    <source>
        <dbReference type="EMBL" id="GAA1973719.1"/>
    </source>
</evidence>
<accession>A0ABP5D424</accession>
<comment type="caution">
    <text evidence="2">The sequence shown here is derived from an EMBL/GenBank/DDBJ whole genome shotgun (WGS) entry which is preliminary data.</text>
</comment>
<keyword evidence="1" id="KW-1133">Transmembrane helix</keyword>
<evidence type="ECO:0000313" key="3">
    <source>
        <dbReference type="Proteomes" id="UP001500571"/>
    </source>
</evidence>
<organism evidence="2 3">
    <name type="scientific">Nocardioides panacihumi</name>
    <dbReference type="NCBI Taxonomy" id="400774"/>
    <lineage>
        <taxon>Bacteria</taxon>
        <taxon>Bacillati</taxon>
        <taxon>Actinomycetota</taxon>
        <taxon>Actinomycetes</taxon>
        <taxon>Propionibacteriales</taxon>
        <taxon>Nocardioidaceae</taxon>
        <taxon>Nocardioides</taxon>
    </lineage>
</organism>
<keyword evidence="1" id="KW-0812">Transmembrane</keyword>
<keyword evidence="1" id="KW-0472">Membrane</keyword>
<feature type="transmembrane region" description="Helical" evidence="1">
    <location>
        <begin position="58"/>
        <end position="82"/>
    </location>
</feature>
<sequence length="133" mass="13504">MSHATLSPRAQSLLSRIETWSGSGPVRAIAVKVLVTVGGPLVVLAGVAMLVLPGPGLVVIALGLALLAVEYQWARGLLALLGRALARAKQTALPRDGSPVRRLAGIAGTAGFLVVTTLATGAITTFLGSQAFL</sequence>
<feature type="transmembrane region" description="Helical" evidence="1">
    <location>
        <begin position="103"/>
        <end position="127"/>
    </location>
</feature>
<keyword evidence="3" id="KW-1185">Reference proteome</keyword>
<protein>
    <recommendedName>
        <fullName evidence="4">TIGR02611 family protein</fullName>
    </recommendedName>
</protein>